<gene>
    <name evidence="2" type="ORF">LTR25_002337</name>
</gene>
<feature type="region of interest" description="Disordered" evidence="1">
    <location>
        <begin position="1"/>
        <end position="21"/>
    </location>
</feature>
<evidence type="ECO:0000313" key="3">
    <source>
        <dbReference type="Proteomes" id="UP001345827"/>
    </source>
</evidence>
<reference evidence="2 3" key="1">
    <citation type="submission" date="2023-06" db="EMBL/GenBank/DDBJ databases">
        <title>Black Yeasts Isolated from many extreme environments.</title>
        <authorList>
            <person name="Coleine C."/>
            <person name="Stajich J.E."/>
            <person name="Selbmann L."/>
        </authorList>
    </citation>
    <scope>NUCLEOTIDE SEQUENCE [LARGE SCALE GENOMIC DNA]</scope>
    <source>
        <strain evidence="2 3">CCFEE 5887</strain>
    </source>
</reference>
<evidence type="ECO:0000256" key="1">
    <source>
        <dbReference type="SAM" id="MobiDB-lite"/>
    </source>
</evidence>
<proteinExistence type="predicted"/>
<feature type="compositionally biased region" description="Basic and acidic residues" evidence="1">
    <location>
        <begin position="11"/>
        <end position="21"/>
    </location>
</feature>
<keyword evidence="3" id="KW-1185">Reference proteome</keyword>
<accession>A0AAV9QHE1</accession>
<dbReference type="AlphaFoldDB" id="A0AAV9QHE1"/>
<comment type="caution">
    <text evidence="2">The sequence shown here is derived from an EMBL/GenBank/DDBJ whole genome shotgun (WGS) entry which is preliminary data.</text>
</comment>
<sequence>MDDSTAQTPSDAHREALSHDQQELGRIVKAFRIDPMGGISLGKDGVLRSLTADRDVVDAMGLPPRMIKAYLDQSHYVKELEDEFRGVDGTKVPREQWFRPDRRLLPQPLSEEHKEEARRMMEENASLTEDISQEETCCVATVRSNYNLGITG</sequence>
<dbReference type="EMBL" id="JAXLQG010000003">
    <property type="protein sequence ID" value="KAK5542452.1"/>
    <property type="molecule type" value="Genomic_DNA"/>
</dbReference>
<evidence type="ECO:0000313" key="2">
    <source>
        <dbReference type="EMBL" id="KAK5542452.1"/>
    </source>
</evidence>
<organism evidence="2 3">
    <name type="scientific">Vermiconidia calcicola</name>
    <dbReference type="NCBI Taxonomy" id="1690605"/>
    <lineage>
        <taxon>Eukaryota</taxon>
        <taxon>Fungi</taxon>
        <taxon>Dikarya</taxon>
        <taxon>Ascomycota</taxon>
        <taxon>Pezizomycotina</taxon>
        <taxon>Dothideomycetes</taxon>
        <taxon>Dothideomycetidae</taxon>
        <taxon>Mycosphaerellales</taxon>
        <taxon>Extremaceae</taxon>
        <taxon>Vermiconidia</taxon>
    </lineage>
</organism>
<dbReference type="Proteomes" id="UP001345827">
    <property type="component" value="Unassembled WGS sequence"/>
</dbReference>
<protein>
    <submittedName>
        <fullName evidence="2">Uncharacterized protein</fullName>
    </submittedName>
</protein>
<name>A0AAV9QHE1_9PEZI</name>
<feature type="compositionally biased region" description="Polar residues" evidence="1">
    <location>
        <begin position="1"/>
        <end position="10"/>
    </location>
</feature>